<dbReference type="Pfam" id="PF13481">
    <property type="entry name" value="AAA_25"/>
    <property type="match status" value="1"/>
</dbReference>
<evidence type="ECO:0000313" key="2">
    <source>
        <dbReference type="EMBL" id="QJA87098.1"/>
    </source>
</evidence>
<dbReference type="EMBL" id="MT142681">
    <property type="protein sequence ID" value="QJA87098.1"/>
    <property type="molecule type" value="Genomic_DNA"/>
</dbReference>
<protein>
    <submittedName>
        <fullName evidence="1">Putative ATPase domain containing protein</fullName>
    </submittedName>
</protein>
<dbReference type="SUPFAM" id="SSF52540">
    <property type="entry name" value="P-loop containing nucleoside triphosphate hydrolases"/>
    <property type="match status" value="1"/>
</dbReference>
<dbReference type="AlphaFoldDB" id="A0A6M3KBK0"/>
<reference evidence="1" key="1">
    <citation type="submission" date="2020-03" db="EMBL/GenBank/DDBJ databases">
        <title>The deep terrestrial virosphere.</title>
        <authorList>
            <person name="Holmfeldt K."/>
            <person name="Nilsson E."/>
            <person name="Simone D."/>
            <person name="Lopez-Fernandez M."/>
            <person name="Wu X."/>
            <person name="de Brujin I."/>
            <person name="Lundin D."/>
            <person name="Andersson A."/>
            <person name="Bertilsson S."/>
            <person name="Dopson M."/>
        </authorList>
    </citation>
    <scope>NUCLEOTIDE SEQUENCE</scope>
    <source>
        <strain evidence="1">MM415A00966</strain>
        <strain evidence="2">MM415B03054</strain>
    </source>
</reference>
<dbReference type="EMBL" id="MT142360">
    <property type="protein sequence ID" value="QJA78938.1"/>
    <property type="molecule type" value="Genomic_DNA"/>
</dbReference>
<organism evidence="1">
    <name type="scientific">viral metagenome</name>
    <dbReference type="NCBI Taxonomy" id="1070528"/>
    <lineage>
        <taxon>unclassified sequences</taxon>
        <taxon>metagenomes</taxon>
        <taxon>organismal metagenomes</taxon>
    </lineage>
</organism>
<dbReference type="InterPro" id="IPR027417">
    <property type="entry name" value="P-loop_NTPase"/>
</dbReference>
<sequence>MPIHDVSEYITWRLPPQPFYIQDILPQQGTMLVYGDPKVKKSWLVQHMAYCVGIGDEWLGFRTTQARVLINQFEVSPYAYHNRLYLMARHYTLPSQMIYENTHPIVYLEDEETYNRWSAEIRAAEIAPNVIIMDCMSACFGGDENNGEQMAIFIAKMVRLKTEYNASLILVHHANKNTLNPSSVSRARGHSRLTGWVDTLVYLCEQPTGIQLQIKARQSTREIPPINISFEDYNWRLR</sequence>
<accession>A0A6M3KBK0</accession>
<dbReference type="Gene3D" id="3.40.50.300">
    <property type="entry name" value="P-loop containing nucleotide triphosphate hydrolases"/>
    <property type="match status" value="1"/>
</dbReference>
<gene>
    <name evidence="1" type="ORF">MM415A00966_0007</name>
    <name evidence="2" type="ORF">MM415B03054_0015</name>
</gene>
<name>A0A6M3KBK0_9ZZZZ</name>
<proteinExistence type="predicted"/>
<evidence type="ECO:0000313" key="1">
    <source>
        <dbReference type="EMBL" id="QJA78938.1"/>
    </source>
</evidence>